<keyword evidence="5" id="KW-1185">Reference proteome</keyword>
<accession>A0A7K3WPK8</accession>
<evidence type="ECO:0000313" key="4">
    <source>
        <dbReference type="EMBL" id="NEN23590.1"/>
    </source>
</evidence>
<name>A0A7K3WPK8_9FLAO</name>
<gene>
    <name evidence="4" type="ORF">G3O08_08760</name>
</gene>
<evidence type="ECO:0000259" key="3">
    <source>
        <dbReference type="Pfam" id="PF18962"/>
    </source>
</evidence>
<evidence type="ECO:0000313" key="5">
    <source>
        <dbReference type="Proteomes" id="UP000486602"/>
    </source>
</evidence>
<dbReference type="Gene3D" id="2.40.128.720">
    <property type="match status" value="2"/>
</dbReference>
<comment type="caution">
    <text evidence="4">The sequence shown here is derived from an EMBL/GenBank/DDBJ whole genome shotgun (WGS) entry which is preliminary data.</text>
</comment>
<dbReference type="RefSeq" id="WP_163284970.1">
    <property type="nucleotide sequence ID" value="NZ_JAAGVY010000012.1"/>
</dbReference>
<evidence type="ECO:0000256" key="1">
    <source>
        <dbReference type="ARBA" id="ARBA00022729"/>
    </source>
</evidence>
<feature type="chain" id="PRO_5029734859" evidence="2">
    <location>
        <begin position="20"/>
        <end position="546"/>
    </location>
</feature>
<feature type="domain" description="Secretion system C-terminal sorting" evidence="3">
    <location>
        <begin position="476"/>
        <end position="544"/>
    </location>
</feature>
<evidence type="ECO:0000256" key="2">
    <source>
        <dbReference type="SAM" id="SignalP"/>
    </source>
</evidence>
<dbReference type="NCBIfam" id="TIGR04183">
    <property type="entry name" value="Por_Secre_tail"/>
    <property type="match status" value="1"/>
</dbReference>
<protein>
    <submittedName>
        <fullName evidence="4">T9SS type A sorting domain-containing protein</fullName>
    </submittedName>
</protein>
<reference evidence="4 5" key="1">
    <citation type="submission" date="2020-02" db="EMBL/GenBank/DDBJ databases">
        <title>Out from the shadows clarifying the taxonomy of the family Cryomorphaceae and related taxa by utilizing the GTDB taxonomic framework.</title>
        <authorList>
            <person name="Bowman J.P."/>
        </authorList>
    </citation>
    <scope>NUCLEOTIDE SEQUENCE [LARGE SCALE GENOMIC DNA]</scope>
    <source>
        <strain evidence="4 5">QSSC 1-22</strain>
    </source>
</reference>
<keyword evidence="1 2" id="KW-0732">Signal</keyword>
<proteinExistence type="predicted"/>
<organism evidence="4 5">
    <name type="scientific">Cryomorpha ignava</name>
    <dbReference type="NCBI Taxonomy" id="101383"/>
    <lineage>
        <taxon>Bacteria</taxon>
        <taxon>Pseudomonadati</taxon>
        <taxon>Bacteroidota</taxon>
        <taxon>Flavobacteriia</taxon>
        <taxon>Flavobacteriales</taxon>
        <taxon>Cryomorphaceae</taxon>
        <taxon>Cryomorpha</taxon>
    </lineage>
</organism>
<dbReference type="InterPro" id="IPR026444">
    <property type="entry name" value="Secre_tail"/>
</dbReference>
<sequence>MKTLLTITALILLSSLANAQILPVDSQYEAHKSDLNQGGNSSGWTIPLEPFIVMQNLQDLRSYPHKLPAPETYYAHVTDMNQQPLIIGCTLPLVPLTEMHNLEKFGSNKFLNPKSDGETLMKLDSSVSEQDKQTYTYNSEGKLVERKWFSKDMDGNWKPNYRKQFSEEPNLLQEIYSQYNTSEEAWEYYNKNENIYNDSNLIIETNHYSWQPNLSIWLLDGQMEYIYDENGNNTEFTVHVWEGLTSYPYYQKESSYSDQHVLIQSIEKINNPEFNQLVNMRRIVKSVNAEGHIENSLTTLWNSETETWENRALSDFIYNNQGLVYSRENSVWQEQNNVFIRQSRTEYFYQNGTEIATEINSSWSQEFGEWVGLNKYDRVLDGFGNQESLNYSYWNSQISNWTPFFKTERIHDTSISSEDIILPVDFTETPSMLLQEDLYQYLGNNYELNASTQFYYTPLSIVSGIDENPDNIQVSIYPNPCREIINVGVVNTVPYTFELYDITGKRVIQQVETTSTQIGTTGLNSGIYIYRIHSNGLDITGKIIKE</sequence>
<feature type="signal peptide" evidence="2">
    <location>
        <begin position="1"/>
        <end position="19"/>
    </location>
</feature>
<dbReference type="Pfam" id="PF18962">
    <property type="entry name" value="Por_Secre_tail"/>
    <property type="match status" value="1"/>
</dbReference>
<dbReference type="Proteomes" id="UP000486602">
    <property type="component" value="Unassembled WGS sequence"/>
</dbReference>
<dbReference type="AlphaFoldDB" id="A0A7K3WPK8"/>
<dbReference type="EMBL" id="JAAGVY010000012">
    <property type="protein sequence ID" value="NEN23590.1"/>
    <property type="molecule type" value="Genomic_DNA"/>
</dbReference>